<keyword evidence="1" id="KW-0732">Signal</keyword>
<dbReference type="RefSeq" id="WP_338396784.1">
    <property type="nucleotide sequence ID" value="NZ_AP025292.1"/>
</dbReference>
<organism evidence="3 4">
    <name type="scientific">Persicobacter psychrovividus</name>
    <dbReference type="NCBI Taxonomy" id="387638"/>
    <lineage>
        <taxon>Bacteria</taxon>
        <taxon>Pseudomonadati</taxon>
        <taxon>Bacteroidota</taxon>
        <taxon>Cytophagia</taxon>
        <taxon>Cytophagales</taxon>
        <taxon>Persicobacteraceae</taxon>
        <taxon>Persicobacter</taxon>
    </lineage>
</organism>
<dbReference type="SUPFAM" id="SSF55797">
    <property type="entry name" value="PR-1-like"/>
    <property type="match status" value="1"/>
</dbReference>
<dbReference type="PANTHER" id="PTHR31157:SF1">
    <property type="entry name" value="SCP DOMAIN-CONTAINING PROTEIN"/>
    <property type="match status" value="1"/>
</dbReference>
<evidence type="ECO:0000313" key="4">
    <source>
        <dbReference type="Proteomes" id="UP001354989"/>
    </source>
</evidence>
<evidence type="ECO:0000259" key="2">
    <source>
        <dbReference type="Pfam" id="PF00188"/>
    </source>
</evidence>
<dbReference type="Pfam" id="PF00188">
    <property type="entry name" value="CAP"/>
    <property type="match status" value="1"/>
</dbReference>
<protein>
    <recommendedName>
        <fullName evidence="2">SCP domain-containing protein</fullName>
    </recommendedName>
</protein>
<evidence type="ECO:0000313" key="3">
    <source>
        <dbReference type="EMBL" id="BDC99425.1"/>
    </source>
</evidence>
<feature type="signal peptide" evidence="1">
    <location>
        <begin position="1"/>
        <end position="19"/>
    </location>
</feature>
<dbReference type="InterPro" id="IPR014044">
    <property type="entry name" value="CAP_dom"/>
</dbReference>
<evidence type="ECO:0000256" key="1">
    <source>
        <dbReference type="SAM" id="SignalP"/>
    </source>
</evidence>
<gene>
    <name evidence="3" type="ORF">PEPS_17060</name>
</gene>
<feature type="chain" id="PRO_5046727475" description="SCP domain-containing protein" evidence="1">
    <location>
        <begin position="20"/>
        <end position="211"/>
    </location>
</feature>
<feature type="domain" description="SCP" evidence="2">
    <location>
        <begin position="96"/>
        <end position="205"/>
    </location>
</feature>
<proteinExistence type="predicted"/>
<keyword evidence="4" id="KW-1185">Reference proteome</keyword>
<dbReference type="EMBL" id="AP025292">
    <property type="protein sequence ID" value="BDC99425.1"/>
    <property type="molecule type" value="Genomic_DNA"/>
</dbReference>
<accession>A0ABM7VEK8</accession>
<dbReference type="CDD" id="cd05379">
    <property type="entry name" value="CAP_bacterial"/>
    <property type="match status" value="1"/>
</dbReference>
<dbReference type="Gene3D" id="3.40.33.10">
    <property type="entry name" value="CAP"/>
    <property type="match status" value="1"/>
</dbReference>
<reference evidence="3 4" key="1">
    <citation type="submission" date="2021-12" db="EMBL/GenBank/DDBJ databases">
        <title>Genome sequencing of bacteria with rrn-lacking chromosome and rrn-plasmid.</title>
        <authorList>
            <person name="Anda M."/>
            <person name="Iwasaki W."/>
        </authorList>
    </citation>
    <scope>NUCLEOTIDE SEQUENCE [LARGE SCALE GENOMIC DNA]</scope>
    <source>
        <strain evidence="3 4">NBRC 101262</strain>
    </source>
</reference>
<dbReference type="PANTHER" id="PTHR31157">
    <property type="entry name" value="SCP DOMAIN-CONTAINING PROTEIN"/>
    <property type="match status" value="1"/>
</dbReference>
<dbReference type="InterPro" id="IPR035940">
    <property type="entry name" value="CAP_sf"/>
</dbReference>
<sequence length="211" mass="24411">MKIYIVVLLLFLLSFSAKSQGFTAAQVDAANTGKNAWYMSKKSRQVLLHLNLVRTDATLYLDTYYQSYRLARELQHYPPNSPTYVASLSRDAQKVKNLPLLKPSFWMTLNAKWHARYMGRKGKTGHSSPNRPSFSFWLKFLRADTMDENCSYGFNDPIAINFQLLIDDHTPSLGHRKAIFNKTSNHVGISIKTHQKYDYNCVQDFYGKKKR</sequence>
<dbReference type="Proteomes" id="UP001354989">
    <property type="component" value="Chromosome"/>
</dbReference>
<name>A0ABM7VEK8_9BACT</name>